<dbReference type="InterPro" id="IPR002847">
    <property type="entry name" value="F420-0_gamma-glut_ligase-dom"/>
</dbReference>
<sequence length="106" mass="10880">EDTHGNLLAVSAAAVADEIAAAADLAKGKATGRPVALVRGLGRLVLANLDDPAGTARALIRPADNDLFRLGTDEAYNQGYTHGQAAAGTLQTSPEHTRYSSTVSPL</sequence>
<dbReference type="PANTHER" id="PTHR47917:SF1">
    <property type="entry name" value="COENZYME F420:L-GLUTAMATE LIGASE"/>
    <property type="match status" value="1"/>
</dbReference>
<dbReference type="Gene3D" id="3.90.1660.10">
    <property type="entry name" value="CofE-like domain"/>
    <property type="match status" value="1"/>
</dbReference>
<proteinExistence type="predicted"/>
<reference evidence="3" key="1">
    <citation type="submission" date="2022-01" db="EMBL/GenBank/DDBJ databases">
        <authorList>
            <person name="Jo J.-H."/>
            <person name="Im W.-T."/>
        </authorList>
    </citation>
    <scope>NUCLEOTIDE SEQUENCE</scope>
    <source>
        <strain evidence="3">I2-34</strain>
    </source>
</reference>
<name>A0ABS9LDJ5_9MICC</name>
<keyword evidence="4" id="KW-1185">Reference proteome</keyword>
<feature type="region of interest" description="Disordered" evidence="1">
    <location>
        <begin position="82"/>
        <end position="106"/>
    </location>
</feature>
<feature type="domain" description="Coenzyme F420:L-glutamate ligase-like" evidence="2">
    <location>
        <begin position="2"/>
        <end position="40"/>
    </location>
</feature>
<dbReference type="Pfam" id="PF01996">
    <property type="entry name" value="F420_ligase"/>
    <property type="match status" value="1"/>
</dbReference>
<dbReference type="Proteomes" id="UP001165368">
    <property type="component" value="Unassembled WGS sequence"/>
</dbReference>
<feature type="compositionally biased region" description="Polar residues" evidence="1">
    <location>
        <begin position="89"/>
        <end position="106"/>
    </location>
</feature>
<dbReference type="EMBL" id="JAKLTQ010000031">
    <property type="protein sequence ID" value="MCG2624752.1"/>
    <property type="molecule type" value="Genomic_DNA"/>
</dbReference>
<evidence type="ECO:0000313" key="4">
    <source>
        <dbReference type="Proteomes" id="UP001165368"/>
    </source>
</evidence>
<dbReference type="RefSeq" id="WP_372463769.1">
    <property type="nucleotide sequence ID" value="NZ_JAKLTQ010000031.1"/>
</dbReference>
<accession>A0ABS9LDJ5</accession>
<evidence type="ECO:0000313" key="3">
    <source>
        <dbReference type="EMBL" id="MCG2624752.1"/>
    </source>
</evidence>
<gene>
    <name evidence="3" type="ORF">LVY72_22960</name>
</gene>
<dbReference type="SUPFAM" id="SSF144010">
    <property type="entry name" value="CofE-like"/>
    <property type="match status" value="1"/>
</dbReference>
<dbReference type="PANTHER" id="PTHR47917">
    <property type="match status" value="1"/>
</dbReference>
<feature type="non-terminal residue" evidence="3">
    <location>
        <position position="1"/>
    </location>
</feature>
<comment type="caution">
    <text evidence="3">The sequence shown here is derived from an EMBL/GenBank/DDBJ whole genome shotgun (WGS) entry which is preliminary data.</text>
</comment>
<protein>
    <recommendedName>
        <fullName evidence="2">Coenzyme F420:L-glutamate ligase-like domain-containing protein</fullName>
    </recommendedName>
</protein>
<evidence type="ECO:0000256" key="1">
    <source>
        <dbReference type="SAM" id="MobiDB-lite"/>
    </source>
</evidence>
<evidence type="ECO:0000259" key="2">
    <source>
        <dbReference type="Pfam" id="PF01996"/>
    </source>
</evidence>
<dbReference type="Gene3D" id="3.30.1330.100">
    <property type="entry name" value="CofE-like"/>
    <property type="match status" value="1"/>
</dbReference>
<organism evidence="3 4">
    <name type="scientific">Arthrobacter hankyongi</name>
    <dbReference type="NCBI Taxonomy" id="2904801"/>
    <lineage>
        <taxon>Bacteria</taxon>
        <taxon>Bacillati</taxon>
        <taxon>Actinomycetota</taxon>
        <taxon>Actinomycetes</taxon>
        <taxon>Micrococcales</taxon>
        <taxon>Micrococcaceae</taxon>
        <taxon>Arthrobacter</taxon>
    </lineage>
</organism>